<dbReference type="Gene3D" id="3.20.20.140">
    <property type="entry name" value="Metal-dependent hydrolases"/>
    <property type="match status" value="1"/>
</dbReference>
<gene>
    <name evidence="2" type="ORF">GBAR_LOCUS26576</name>
</gene>
<comment type="caution">
    <text evidence="2">The sequence shown here is derived from an EMBL/GenBank/DDBJ whole genome shotgun (WGS) entry which is preliminary data.</text>
</comment>
<dbReference type="PANTHER" id="PTHR22642:SF2">
    <property type="entry name" value="PROTEIN LONG AFTER FAR-RED 3"/>
    <property type="match status" value="1"/>
</dbReference>
<keyword evidence="3" id="KW-1185">Reference proteome</keyword>
<evidence type="ECO:0000313" key="2">
    <source>
        <dbReference type="EMBL" id="CAI8048118.1"/>
    </source>
</evidence>
<dbReference type="InterPro" id="IPR011059">
    <property type="entry name" value="Metal-dep_hydrolase_composite"/>
</dbReference>
<accession>A0AA35THI1</accession>
<reference evidence="2" key="1">
    <citation type="submission" date="2023-03" db="EMBL/GenBank/DDBJ databases">
        <authorList>
            <person name="Steffen K."/>
            <person name="Cardenas P."/>
        </authorList>
    </citation>
    <scope>NUCLEOTIDE SEQUENCE</scope>
</reference>
<dbReference type="AlphaFoldDB" id="A0AA35THI1"/>
<feature type="domain" description="Amidohydrolase 3" evidence="1">
    <location>
        <begin position="4"/>
        <end position="64"/>
    </location>
</feature>
<proteinExistence type="predicted"/>
<dbReference type="PANTHER" id="PTHR22642">
    <property type="entry name" value="IMIDAZOLONEPROPIONASE"/>
    <property type="match status" value="1"/>
</dbReference>
<evidence type="ECO:0000313" key="3">
    <source>
        <dbReference type="Proteomes" id="UP001174909"/>
    </source>
</evidence>
<organism evidence="2 3">
    <name type="scientific">Geodia barretti</name>
    <name type="common">Barrett's horny sponge</name>
    <dbReference type="NCBI Taxonomy" id="519541"/>
    <lineage>
        <taxon>Eukaryota</taxon>
        <taxon>Metazoa</taxon>
        <taxon>Porifera</taxon>
        <taxon>Demospongiae</taxon>
        <taxon>Heteroscleromorpha</taxon>
        <taxon>Tetractinellida</taxon>
        <taxon>Astrophorina</taxon>
        <taxon>Geodiidae</taxon>
        <taxon>Geodia</taxon>
    </lineage>
</organism>
<dbReference type="Pfam" id="PF07969">
    <property type="entry name" value="Amidohydro_3"/>
    <property type="match status" value="1"/>
</dbReference>
<evidence type="ECO:0000259" key="1">
    <source>
        <dbReference type="Pfam" id="PF07969"/>
    </source>
</evidence>
<dbReference type="EMBL" id="CASHTH010003705">
    <property type="protein sequence ID" value="CAI8048118.1"/>
    <property type="molecule type" value="Genomic_DNA"/>
</dbReference>
<dbReference type="Gene3D" id="2.30.40.10">
    <property type="entry name" value="Urease, subunit C, domain 1"/>
    <property type="match status" value="1"/>
</dbReference>
<protein>
    <recommendedName>
        <fullName evidence="1">Amidohydrolase 3 domain-containing protein</fullName>
    </recommendedName>
</protein>
<dbReference type="GO" id="GO:0016810">
    <property type="term" value="F:hydrolase activity, acting on carbon-nitrogen (but not peptide) bonds"/>
    <property type="evidence" value="ECO:0007669"/>
    <property type="project" value="InterPro"/>
</dbReference>
<name>A0AA35THI1_GEOBA</name>
<sequence length="66" mass="7104">MKDVTHHTTKHSAYASFEEDTKGSIEVGKLADLVVLGADPTQVDPMTIKDITVERTIVGGNTAYEA</sequence>
<dbReference type="InterPro" id="IPR013108">
    <property type="entry name" value="Amidohydro_3"/>
</dbReference>
<dbReference type="Proteomes" id="UP001174909">
    <property type="component" value="Unassembled WGS sequence"/>
</dbReference>
<dbReference type="SUPFAM" id="SSF51338">
    <property type="entry name" value="Composite domain of metallo-dependent hydrolases"/>
    <property type="match status" value="1"/>
</dbReference>